<dbReference type="GO" id="GO:0055085">
    <property type="term" value="P:transmembrane transport"/>
    <property type="evidence" value="ECO:0007669"/>
    <property type="project" value="InterPro"/>
</dbReference>
<dbReference type="Gene3D" id="3.30.1150.10">
    <property type="match status" value="1"/>
</dbReference>
<keyword evidence="4" id="KW-1003">Cell membrane</keyword>
<dbReference type="AlphaFoldDB" id="A0AAP4UZG4"/>
<dbReference type="GO" id="GO:0005886">
    <property type="term" value="C:plasma membrane"/>
    <property type="evidence" value="ECO:0007669"/>
    <property type="project" value="UniProtKB-SubCell"/>
</dbReference>
<proteinExistence type="inferred from homology"/>
<feature type="transmembrane region" description="Helical" evidence="11">
    <location>
        <begin position="6"/>
        <end position="27"/>
    </location>
</feature>
<dbReference type="PRINTS" id="PR01374">
    <property type="entry name" value="TONBPROTEIN"/>
</dbReference>
<dbReference type="EMBL" id="JAQJJM010000022">
    <property type="protein sequence ID" value="MDN5132862.1"/>
    <property type="molecule type" value="Genomic_DNA"/>
</dbReference>
<sequence>MNRYLNSFFITSGVYFIAAFFLFFVFADMLITPPAKEEVVTKISLNSVSIVEPQPVSEPEPTPPEPEPEPIVEKPTPVKKKHDKPKKEHKEHHKKHHEKPIEKIVEKKHEDVKEVANIQPTEQVSAPTINQNQIDSIEAKYLAKVRATIEKNKIYPKAAKRLNQTGKVNVNFDILKNGEIKNVKVLGKSSFEKLDEASIELLIKISNFDEIPEELKKSVWNVTIPIDYSIN</sequence>
<evidence type="ECO:0000256" key="9">
    <source>
        <dbReference type="ARBA" id="ARBA00023136"/>
    </source>
</evidence>
<evidence type="ECO:0000256" key="11">
    <source>
        <dbReference type="SAM" id="Phobius"/>
    </source>
</evidence>
<keyword evidence="9 11" id="KW-0472">Membrane</keyword>
<dbReference type="RefSeq" id="WP_175531293.1">
    <property type="nucleotide sequence ID" value="NZ_JABWGL010000019.1"/>
</dbReference>
<keyword evidence="3" id="KW-0813">Transport</keyword>
<comment type="subcellular location">
    <subcellularLocation>
        <location evidence="1">Cell inner membrane</location>
        <topology evidence="1">Single-pass membrane protein</topology>
        <orientation evidence="1">Periplasmic side</orientation>
    </subcellularLocation>
</comment>
<dbReference type="NCBIfam" id="TIGR01352">
    <property type="entry name" value="tonB_Cterm"/>
    <property type="match status" value="1"/>
</dbReference>
<keyword evidence="5" id="KW-0997">Cell inner membrane</keyword>
<dbReference type="PANTHER" id="PTHR33446">
    <property type="entry name" value="PROTEIN TONB-RELATED"/>
    <property type="match status" value="1"/>
</dbReference>
<evidence type="ECO:0000256" key="10">
    <source>
        <dbReference type="SAM" id="MobiDB-lite"/>
    </source>
</evidence>
<dbReference type="Pfam" id="PF03544">
    <property type="entry name" value="TonB_C"/>
    <property type="match status" value="1"/>
</dbReference>
<dbReference type="InterPro" id="IPR037682">
    <property type="entry name" value="TonB_C"/>
</dbReference>
<evidence type="ECO:0000256" key="2">
    <source>
        <dbReference type="ARBA" id="ARBA00006555"/>
    </source>
</evidence>
<keyword evidence="7" id="KW-0653">Protein transport</keyword>
<dbReference type="InterPro" id="IPR051045">
    <property type="entry name" value="TonB-dependent_transducer"/>
</dbReference>
<dbReference type="GO" id="GO:0015031">
    <property type="term" value="P:protein transport"/>
    <property type="evidence" value="ECO:0007669"/>
    <property type="project" value="UniProtKB-KW"/>
</dbReference>
<dbReference type="SUPFAM" id="SSF74653">
    <property type="entry name" value="TolA/TonB C-terminal domain"/>
    <property type="match status" value="1"/>
</dbReference>
<feature type="compositionally biased region" description="Basic residues" evidence="10">
    <location>
        <begin position="77"/>
        <end position="98"/>
    </location>
</feature>
<dbReference type="GO" id="GO:0030288">
    <property type="term" value="C:outer membrane-bounded periplasmic space"/>
    <property type="evidence" value="ECO:0007669"/>
    <property type="project" value="InterPro"/>
</dbReference>
<evidence type="ECO:0000313" key="14">
    <source>
        <dbReference type="Proteomes" id="UP001171508"/>
    </source>
</evidence>
<dbReference type="InterPro" id="IPR003538">
    <property type="entry name" value="TonB"/>
</dbReference>
<dbReference type="GO" id="GO:0031992">
    <property type="term" value="F:energy transducer activity"/>
    <property type="evidence" value="ECO:0007669"/>
    <property type="project" value="InterPro"/>
</dbReference>
<feature type="region of interest" description="Disordered" evidence="10">
    <location>
        <begin position="51"/>
        <end position="102"/>
    </location>
</feature>
<reference evidence="13" key="2">
    <citation type="submission" date="2023-01" db="EMBL/GenBank/DDBJ databases">
        <authorList>
            <person name="Uljanovas D."/>
        </authorList>
    </citation>
    <scope>NUCLEOTIDE SEQUENCE</scope>
    <source>
        <strain evidence="13">H19</strain>
    </source>
</reference>
<dbReference type="Proteomes" id="UP001171508">
    <property type="component" value="Unassembled WGS sequence"/>
</dbReference>
<dbReference type="PROSITE" id="PS52015">
    <property type="entry name" value="TONB_CTD"/>
    <property type="match status" value="1"/>
</dbReference>
<evidence type="ECO:0000256" key="8">
    <source>
        <dbReference type="ARBA" id="ARBA00022989"/>
    </source>
</evidence>
<evidence type="ECO:0000256" key="1">
    <source>
        <dbReference type="ARBA" id="ARBA00004383"/>
    </source>
</evidence>
<evidence type="ECO:0000256" key="4">
    <source>
        <dbReference type="ARBA" id="ARBA00022475"/>
    </source>
</evidence>
<dbReference type="InterPro" id="IPR006260">
    <property type="entry name" value="TonB/TolA_C"/>
</dbReference>
<evidence type="ECO:0000256" key="6">
    <source>
        <dbReference type="ARBA" id="ARBA00022692"/>
    </source>
</evidence>
<evidence type="ECO:0000256" key="3">
    <source>
        <dbReference type="ARBA" id="ARBA00022448"/>
    </source>
</evidence>
<keyword evidence="8 11" id="KW-1133">Transmembrane helix</keyword>
<evidence type="ECO:0000313" key="13">
    <source>
        <dbReference type="EMBL" id="MDN5132862.1"/>
    </source>
</evidence>
<organism evidence="13 14">
    <name type="scientific">Aliarcobacter butzleri</name>
    <dbReference type="NCBI Taxonomy" id="28197"/>
    <lineage>
        <taxon>Bacteria</taxon>
        <taxon>Pseudomonadati</taxon>
        <taxon>Campylobacterota</taxon>
        <taxon>Epsilonproteobacteria</taxon>
        <taxon>Campylobacterales</taxon>
        <taxon>Arcobacteraceae</taxon>
        <taxon>Aliarcobacter</taxon>
    </lineage>
</organism>
<reference evidence="13" key="1">
    <citation type="journal article" date="2023" name="Microorganisms">
        <title>Genomic Characterization of Arcobacter butzleri Strains Isolated from Various Sources in Lithuania.</title>
        <authorList>
            <person name="Uljanovas D."/>
            <person name="Golz G."/>
            <person name="Fleischmann S."/>
            <person name="Kudirkiene E."/>
            <person name="Kasetiene N."/>
            <person name="Grineviciene A."/>
            <person name="Tamuleviciene E."/>
            <person name="Aksomaitiene J."/>
            <person name="Alter T."/>
            <person name="Malakauskas M."/>
        </authorList>
    </citation>
    <scope>NUCLEOTIDE SEQUENCE</scope>
    <source>
        <strain evidence="13">H19</strain>
    </source>
</reference>
<evidence type="ECO:0000259" key="12">
    <source>
        <dbReference type="PROSITE" id="PS52015"/>
    </source>
</evidence>
<keyword evidence="6 11" id="KW-0812">Transmembrane</keyword>
<comment type="similarity">
    <text evidence="2">Belongs to the TonB family.</text>
</comment>
<evidence type="ECO:0000256" key="5">
    <source>
        <dbReference type="ARBA" id="ARBA00022519"/>
    </source>
</evidence>
<accession>A0AAP4UZG4</accession>
<feature type="compositionally biased region" description="Pro residues" evidence="10">
    <location>
        <begin position="56"/>
        <end position="65"/>
    </location>
</feature>
<dbReference type="GO" id="GO:0015891">
    <property type="term" value="P:siderophore transport"/>
    <property type="evidence" value="ECO:0007669"/>
    <property type="project" value="InterPro"/>
</dbReference>
<gene>
    <name evidence="13" type="ORF">PJV92_09025</name>
</gene>
<comment type="caution">
    <text evidence="13">The sequence shown here is derived from an EMBL/GenBank/DDBJ whole genome shotgun (WGS) entry which is preliminary data.</text>
</comment>
<protein>
    <submittedName>
        <fullName evidence="13">TonB family protein</fullName>
    </submittedName>
</protein>
<name>A0AAP4UZG4_9BACT</name>
<evidence type="ECO:0000256" key="7">
    <source>
        <dbReference type="ARBA" id="ARBA00022927"/>
    </source>
</evidence>
<feature type="domain" description="TonB C-terminal" evidence="12">
    <location>
        <begin position="140"/>
        <end position="231"/>
    </location>
</feature>